<dbReference type="SUPFAM" id="SSF51735">
    <property type="entry name" value="NAD(P)-binding Rossmann-fold domains"/>
    <property type="match status" value="1"/>
</dbReference>
<proteinExistence type="inferred from homology"/>
<dbReference type="Pfam" id="PF13561">
    <property type="entry name" value="adh_short_C2"/>
    <property type="match status" value="1"/>
</dbReference>
<evidence type="ECO:0000256" key="1">
    <source>
        <dbReference type="ARBA" id="ARBA00006484"/>
    </source>
</evidence>
<dbReference type="PRINTS" id="PR00081">
    <property type="entry name" value="GDHRDH"/>
</dbReference>
<dbReference type="GeneID" id="91414955"/>
<dbReference type="AlphaFoldDB" id="A0A5J6HXP6"/>
<name>A0A5J6HXP6_STRC4</name>
<dbReference type="EMBL" id="CP023694">
    <property type="protein sequence ID" value="QEV23140.1"/>
    <property type="molecule type" value="Genomic_DNA"/>
</dbReference>
<comment type="similarity">
    <text evidence="1">Belongs to the short-chain dehydrogenases/reductases (SDR) family.</text>
</comment>
<dbReference type="Pfam" id="PF00106">
    <property type="entry name" value="adh_short"/>
    <property type="match status" value="1"/>
</dbReference>
<dbReference type="Proteomes" id="UP000326598">
    <property type="component" value="Chromosome"/>
</dbReference>
<protein>
    <submittedName>
        <fullName evidence="3">SDR family oxidoreductase</fullName>
    </submittedName>
</protein>
<gene>
    <name evidence="3" type="ORF">CP976_02445</name>
</gene>
<evidence type="ECO:0000313" key="4">
    <source>
        <dbReference type="Proteomes" id="UP000326598"/>
    </source>
</evidence>
<dbReference type="Gene3D" id="3.40.50.720">
    <property type="entry name" value="NAD(P)-binding Rossmann-like Domain"/>
    <property type="match status" value="2"/>
</dbReference>
<dbReference type="GO" id="GO:0016614">
    <property type="term" value="F:oxidoreductase activity, acting on CH-OH group of donors"/>
    <property type="evidence" value="ECO:0007669"/>
    <property type="project" value="UniProtKB-ARBA"/>
</dbReference>
<dbReference type="InterPro" id="IPR036291">
    <property type="entry name" value="NAD(P)-bd_dom_sf"/>
</dbReference>
<dbReference type="InterPro" id="IPR002347">
    <property type="entry name" value="SDR_fam"/>
</dbReference>
<reference evidence="3 4" key="1">
    <citation type="submission" date="2017-09" db="EMBL/GenBank/DDBJ databases">
        <authorList>
            <person name="Lee N."/>
            <person name="Cho B.-K."/>
        </authorList>
    </citation>
    <scope>NUCLEOTIDE SEQUENCE [LARGE SCALE GENOMIC DNA]</scope>
    <source>
        <strain evidence="3 4">ATCC 13740</strain>
    </source>
</reference>
<organism evidence="3 4">
    <name type="scientific">Streptomyces coeruleorubidus</name>
    <dbReference type="NCBI Taxonomy" id="116188"/>
    <lineage>
        <taxon>Bacteria</taxon>
        <taxon>Bacillati</taxon>
        <taxon>Actinomycetota</taxon>
        <taxon>Actinomycetes</taxon>
        <taxon>Kitasatosporales</taxon>
        <taxon>Streptomycetaceae</taxon>
        <taxon>Streptomyces</taxon>
    </lineage>
</organism>
<dbReference type="KEGG" id="scoe:CP976_02445"/>
<dbReference type="PANTHER" id="PTHR48107">
    <property type="entry name" value="NADPH-DEPENDENT ALDEHYDE REDUCTASE-LIKE PROTEIN, CHLOROPLASTIC-RELATED"/>
    <property type="match status" value="1"/>
</dbReference>
<evidence type="ECO:0000313" key="3">
    <source>
        <dbReference type="EMBL" id="QEV23140.1"/>
    </source>
</evidence>
<accession>A0A5J6HXP6</accession>
<dbReference type="RefSeq" id="WP_150478789.1">
    <property type="nucleotide sequence ID" value="NZ_BMTB01000008.1"/>
</dbReference>
<evidence type="ECO:0000256" key="2">
    <source>
        <dbReference type="ARBA" id="ARBA00023002"/>
    </source>
</evidence>
<dbReference type="PANTHER" id="PTHR48107:SF16">
    <property type="entry name" value="NADPH-DEPENDENT ALDEHYDE REDUCTASE 1, CHLOROPLASTIC"/>
    <property type="match status" value="1"/>
</dbReference>
<sequence>MNKLSGKTALVTGSSRGIGRATAIGLAREGALVAVHYARNQQAAQETVELIEKDGGRAFSLGAELGVLGDIDQLFRGLEAGLKQHTGQTTLDILVNNAAELSAFKRIGEPDEVADAIVFLATDEARWITGAALDATGGSLLG</sequence>
<keyword evidence="2" id="KW-0560">Oxidoreductase</keyword>